<name>A0A4C1VPG3_EUMVA</name>
<sequence length="156" mass="17335">MRQDAACNPPLILEVKEQIQESAVGCMLHLDARCRQASHFNLLLIIILDDSIRVSFVKLEWNSSKSEFKELFGYANFVRSTRTHRVGAGRRAPGACQLARAGARGTVKSSVLPSFWLFFKCPRIGKVINHKNNKSRVEPTVGYLSGSDAVGSKLVF</sequence>
<comment type="caution">
    <text evidence="1">The sequence shown here is derived from an EMBL/GenBank/DDBJ whole genome shotgun (WGS) entry which is preliminary data.</text>
</comment>
<evidence type="ECO:0000313" key="1">
    <source>
        <dbReference type="EMBL" id="GBP40430.1"/>
    </source>
</evidence>
<dbReference type="AlphaFoldDB" id="A0A4C1VPG3"/>
<evidence type="ECO:0000313" key="2">
    <source>
        <dbReference type="Proteomes" id="UP000299102"/>
    </source>
</evidence>
<keyword evidence="2" id="KW-1185">Reference proteome</keyword>
<organism evidence="1 2">
    <name type="scientific">Eumeta variegata</name>
    <name type="common">Bagworm moth</name>
    <name type="synonym">Eumeta japonica</name>
    <dbReference type="NCBI Taxonomy" id="151549"/>
    <lineage>
        <taxon>Eukaryota</taxon>
        <taxon>Metazoa</taxon>
        <taxon>Ecdysozoa</taxon>
        <taxon>Arthropoda</taxon>
        <taxon>Hexapoda</taxon>
        <taxon>Insecta</taxon>
        <taxon>Pterygota</taxon>
        <taxon>Neoptera</taxon>
        <taxon>Endopterygota</taxon>
        <taxon>Lepidoptera</taxon>
        <taxon>Glossata</taxon>
        <taxon>Ditrysia</taxon>
        <taxon>Tineoidea</taxon>
        <taxon>Psychidae</taxon>
        <taxon>Oiketicinae</taxon>
        <taxon>Eumeta</taxon>
    </lineage>
</organism>
<proteinExistence type="predicted"/>
<dbReference type="Proteomes" id="UP000299102">
    <property type="component" value="Unassembled WGS sequence"/>
</dbReference>
<protein>
    <submittedName>
        <fullName evidence="1">Uncharacterized protein</fullName>
    </submittedName>
</protein>
<accession>A0A4C1VPG3</accession>
<gene>
    <name evidence="1" type="ORF">EVAR_25282_1</name>
</gene>
<dbReference type="EMBL" id="BGZK01000381">
    <property type="protein sequence ID" value="GBP40430.1"/>
    <property type="molecule type" value="Genomic_DNA"/>
</dbReference>
<reference evidence="1 2" key="1">
    <citation type="journal article" date="2019" name="Commun. Biol.">
        <title>The bagworm genome reveals a unique fibroin gene that provides high tensile strength.</title>
        <authorList>
            <person name="Kono N."/>
            <person name="Nakamura H."/>
            <person name="Ohtoshi R."/>
            <person name="Tomita M."/>
            <person name="Numata K."/>
            <person name="Arakawa K."/>
        </authorList>
    </citation>
    <scope>NUCLEOTIDE SEQUENCE [LARGE SCALE GENOMIC DNA]</scope>
</reference>